<dbReference type="Proteomes" id="UP000822688">
    <property type="component" value="Chromosome V"/>
</dbReference>
<dbReference type="AlphaFoldDB" id="A0A8T0HTI9"/>
<organism evidence="2 3">
    <name type="scientific">Ceratodon purpureus</name>
    <name type="common">Fire moss</name>
    <name type="synonym">Dicranum purpureum</name>
    <dbReference type="NCBI Taxonomy" id="3225"/>
    <lineage>
        <taxon>Eukaryota</taxon>
        <taxon>Viridiplantae</taxon>
        <taxon>Streptophyta</taxon>
        <taxon>Embryophyta</taxon>
        <taxon>Bryophyta</taxon>
        <taxon>Bryophytina</taxon>
        <taxon>Bryopsida</taxon>
        <taxon>Dicranidae</taxon>
        <taxon>Pseudoditrichales</taxon>
        <taxon>Ditrichaceae</taxon>
        <taxon>Ceratodon</taxon>
    </lineage>
</organism>
<feature type="region of interest" description="Disordered" evidence="1">
    <location>
        <begin position="164"/>
        <end position="203"/>
    </location>
</feature>
<keyword evidence="3" id="KW-1185">Reference proteome</keyword>
<evidence type="ECO:0000256" key="1">
    <source>
        <dbReference type="SAM" id="MobiDB-lite"/>
    </source>
</evidence>
<reference evidence="2" key="1">
    <citation type="submission" date="2020-06" db="EMBL/GenBank/DDBJ databases">
        <title>WGS assembly of Ceratodon purpureus strain R40.</title>
        <authorList>
            <person name="Carey S.B."/>
            <person name="Jenkins J."/>
            <person name="Shu S."/>
            <person name="Lovell J.T."/>
            <person name="Sreedasyam A."/>
            <person name="Maumus F."/>
            <person name="Tiley G.P."/>
            <person name="Fernandez-Pozo N."/>
            <person name="Barry K."/>
            <person name="Chen C."/>
            <person name="Wang M."/>
            <person name="Lipzen A."/>
            <person name="Daum C."/>
            <person name="Saski C.A."/>
            <person name="Payton A.C."/>
            <person name="Mcbreen J.C."/>
            <person name="Conrad R.E."/>
            <person name="Kollar L.M."/>
            <person name="Olsson S."/>
            <person name="Huttunen S."/>
            <person name="Landis J.B."/>
            <person name="Wickett N.J."/>
            <person name="Johnson M.G."/>
            <person name="Rensing S.A."/>
            <person name="Grimwood J."/>
            <person name="Schmutz J."/>
            <person name="Mcdaniel S.F."/>
        </authorList>
    </citation>
    <scope>NUCLEOTIDE SEQUENCE</scope>
    <source>
        <strain evidence="2">R40</strain>
    </source>
</reference>
<feature type="compositionally biased region" description="Acidic residues" evidence="1">
    <location>
        <begin position="175"/>
        <end position="191"/>
    </location>
</feature>
<sequence>MIEGVGSFASTIMENCDFIPYDLYKEGVKSNFWSKMPLAIHDTMACAGESSGYRIGMNLLEEERLLNSIPQHERVDLFCRSSGSFLPELGDDLVQTKLWLKLTDGSTKVANFQTCCLIRCVCFGWKTYVEDRAEWQKGVLSWSAWDHRSWQELPADYMERLQTTVENNSAQSGDSTDEESDIAAFSDEGEVESLPSENGTSDT</sequence>
<proteinExistence type="predicted"/>
<name>A0A8T0HTI9_CERPU</name>
<accession>A0A8T0HTI9</accession>
<dbReference type="EMBL" id="CM026426">
    <property type="protein sequence ID" value="KAG0574360.1"/>
    <property type="molecule type" value="Genomic_DNA"/>
</dbReference>
<protein>
    <submittedName>
        <fullName evidence="2">Uncharacterized protein</fullName>
    </submittedName>
</protein>
<gene>
    <name evidence="2" type="ORF">KC19_VG257000</name>
</gene>
<feature type="compositionally biased region" description="Polar residues" evidence="1">
    <location>
        <begin position="164"/>
        <end position="174"/>
    </location>
</feature>
<comment type="caution">
    <text evidence="2">The sequence shown here is derived from an EMBL/GenBank/DDBJ whole genome shotgun (WGS) entry which is preliminary data.</text>
</comment>
<evidence type="ECO:0000313" key="2">
    <source>
        <dbReference type="EMBL" id="KAG0574360.1"/>
    </source>
</evidence>
<evidence type="ECO:0000313" key="3">
    <source>
        <dbReference type="Proteomes" id="UP000822688"/>
    </source>
</evidence>